<dbReference type="CDD" id="cd00487">
    <property type="entry name" value="Pep_deformylase"/>
    <property type="match status" value="1"/>
</dbReference>
<dbReference type="InterPro" id="IPR023635">
    <property type="entry name" value="Peptide_deformylase"/>
</dbReference>
<dbReference type="GO" id="GO:0042586">
    <property type="term" value="F:peptide deformylase activity"/>
    <property type="evidence" value="ECO:0007669"/>
    <property type="project" value="InterPro"/>
</dbReference>
<dbReference type="EMBL" id="FOVP01000009">
    <property type="protein sequence ID" value="SFN82837.1"/>
    <property type="molecule type" value="Genomic_DNA"/>
</dbReference>
<dbReference type="PANTHER" id="PTHR10458:SF22">
    <property type="entry name" value="PEPTIDE DEFORMYLASE"/>
    <property type="match status" value="1"/>
</dbReference>
<evidence type="ECO:0000313" key="3">
    <source>
        <dbReference type="EMBL" id="SFN82837.1"/>
    </source>
</evidence>
<evidence type="ECO:0000256" key="2">
    <source>
        <dbReference type="HAMAP-Rule" id="MF_00163"/>
    </source>
</evidence>
<evidence type="ECO:0000256" key="1">
    <source>
        <dbReference type="ARBA" id="ARBA00010759"/>
    </source>
</evidence>
<dbReference type="Pfam" id="PF01327">
    <property type="entry name" value="Pep_deformylase"/>
    <property type="match status" value="1"/>
</dbReference>
<gene>
    <name evidence="3" type="ORF">SAMN04487859_109153</name>
</gene>
<sequence length="172" mass="19004">MKWRGASAVAVRPCLPWPDKRLRSVAAPVAVIDDEVRGHWADMIDTMEAMPGVGLAAVQIGVMRALAVVDASETRGKAVSMANPRVLHASVQLRPHAEASPNLPGMSALIARPRAVTVQFLNQAGEMEERDFVGLWATSVQHQIDHLEGRMYFDRLSKVKRDMFLRKARKQG</sequence>
<dbReference type="HAMAP" id="MF_00163">
    <property type="entry name" value="Pep_deformylase"/>
    <property type="match status" value="1"/>
</dbReference>
<name>A0A1I5C7B4_9RHOB</name>
<comment type="caution">
    <text evidence="2">Lacks conserved residue(s) required for the propagation of feature annotation.</text>
</comment>
<dbReference type="STRING" id="1005928.SAMN04487859_109153"/>
<dbReference type="Proteomes" id="UP000198599">
    <property type="component" value="Unassembled WGS sequence"/>
</dbReference>
<dbReference type="SUPFAM" id="SSF56420">
    <property type="entry name" value="Peptide deformylase"/>
    <property type="match status" value="1"/>
</dbReference>
<organism evidence="3 4">
    <name type="scientific">Roseovarius lutimaris</name>
    <dbReference type="NCBI Taxonomy" id="1005928"/>
    <lineage>
        <taxon>Bacteria</taxon>
        <taxon>Pseudomonadati</taxon>
        <taxon>Pseudomonadota</taxon>
        <taxon>Alphaproteobacteria</taxon>
        <taxon>Rhodobacterales</taxon>
        <taxon>Roseobacteraceae</taxon>
        <taxon>Roseovarius</taxon>
    </lineage>
</organism>
<comment type="similarity">
    <text evidence="1 2">Belongs to the polypeptide deformylase family.</text>
</comment>
<dbReference type="InterPro" id="IPR036821">
    <property type="entry name" value="Peptide_deformylase_sf"/>
</dbReference>
<keyword evidence="4" id="KW-1185">Reference proteome</keyword>
<evidence type="ECO:0000313" key="4">
    <source>
        <dbReference type="Proteomes" id="UP000198599"/>
    </source>
</evidence>
<proteinExistence type="inferred from homology"/>
<dbReference type="NCBIfam" id="TIGR00079">
    <property type="entry name" value="pept_deformyl"/>
    <property type="match status" value="1"/>
</dbReference>
<protein>
    <recommendedName>
        <fullName evidence="2">Peptide deformylase-like</fullName>
    </recommendedName>
    <alternativeName>
        <fullName evidence="2">Polypeptide deformylase-like</fullName>
    </alternativeName>
</protein>
<reference evidence="4" key="1">
    <citation type="submission" date="2016-10" db="EMBL/GenBank/DDBJ databases">
        <authorList>
            <person name="Varghese N."/>
            <person name="Submissions S."/>
        </authorList>
    </citation>
    <scope>NUCLEOTIDE SEQUENCE [LARGE SCALE GENOMIC DNA]</scope>
    <source>
        <strain evidence="4">DSM 28463</strain>
    </source>
</reference>
<dbReference type="PIRSF" id="PIRSF004749">
    <property type="entry name" value="Pep_def"/>
    <property type="match status" value="1"/>
</dbReference>
<accession>A0A1I5C7B4</accession>
<dbReference type="AlphaFoldDB" id="A0A1I5C7B4"/>
<dbReference type="PANTHER" id="PTHR10458">
    <property type="entry name" value="PEPTIDE DEFORMYLASE"/>
    <property type="match status" value="1"/>
</dbReference>
<dbReference type="PRINTS" id="PR01576">
    <property type="entry name" value="PDEFORMYLASE"/>
</dbReference>
<dbReference type="Gene3D" id="3.90.45.10">
    <property type="entry name" value="Peptide deformylase"/>
    <property type="match status" value="1"/>
</dbReference>